<evidence type="ECO:0000313" key="1">
    <source>
        <dbReference type="EMBL" id="KAB8294968.1"/>
    </source>
</evidence>
<organism evidence="1 2">
    <name type="scientific">Monilinia laxa</name>
    <name type="common">Brown rot fungus</name>
    <name type="synonym">Sclerotinia laxa</name>
    <dbReference type="NCBI Taxonomy" id="61186"/>
    <lineage>
        <taxon>Eukaryota</taxon>
        <taxon>Fungi</taxon>
        <taxon>Dikarya</taxon>
        <taxon>Ascomycota</taxon>
        <taxon>Pezizomycotina</taxon>
        <taxon>Leotiomycetes</taxon>
        <taxon>Helotiales</taxon>
        <taxon>Sclerotiniaceae</taxon>
        <taxon>Monilinia</taxon>
    </lineage>
</organism>
<accession>A0A5N6JZM3</accession>
<name>A0A5N6JZM3_MONLA</name>
<comment type="caution">
    <text evidence="1">The sequence shown here is derived from an EMBL/GenBank/DDBJ whole genome shotgun (WGS) entry which is preliminary data.</text>
</comment>
<keyword evidence="2" id="KW-1185">Reference proteome</keyword>
<evidence type="ECO:0000313" key="2">
    <source>
        <dbReference type="Proteomes" id="UP000326757"/>
    </source>
</evidence>
<protein>
    <submittedName>
        <fullName evidence="1">Uncharacterized protein</fullName>
    </submittedName>
</protein>
<gene>
    <name evidence="1" type="ORF">EYC80_006921</name>
</gene>
<dbReference type="Proteomes" id="UP000326757">
    <property type="component" value="Unassembled WGS sequence"/>
</dbReference>
<reference evidence="1 2" key="1">
    <citation type="submission" date="2019-06" db="EMBL/GenBank/DDBJ databases">
        <title>Genome Sequence of the Brown Rot Fungal Pathogen Monilinia laxa.</title>
        <authorList>
            <person name="De Miccolis Angelini R.M."/>
            <person name="Landi L."/>
            <person name="Abate D."/>
            <person name="Pollastro S."/>
            <person name="Romanazzi G."/>
            <person name="Faretra F."/>
        </authorList>
    </citation>
    <scope>NUCLEOTIDE SEQUENCE [LARGE SCALE GENOMIC DNA]</scope>
    <source>
        <strain evidence="1 2">Mlax316</strain>
    </source>
</reference>
<dbReference type="EMBL" id="VIGI01000010">
    <property type="protein sequence ID" value="KAB8294968.1"/>
    <property type="molecule type" value="Genomic_DNA"/>
</dbReference>
<dbReference type="AlphaFoldDB" id="A0A5N6JZM3"/>
<proteinExistence type="predicted"/>
<sequence length="160" mass="17909">MILFLPPLVPIYNSTGNKEKGSSNLFHLKHRKVAEFLLFDVPCNLEHPSDPWKRVERSSRQYQGEQQQLRPIDTHHELANPISSLCHSPPLPTIGTYHSQILEWSSLLDVLQFSSAFLIACASKVSIALICLATSYVAGLNVEKCFSISSTTAVFLRTDL</sequence>